<evidence type="ECO:0000313" key="5">
    <source>
        <dbReference type="EMBL" id="WUR15893.1"/>
    </source>
</evidence>
<keyword evidence="1" id="KW-0843">Virulence</keyword>
<dbReference type="InterPro" id="IPR010567">
    <property type="entry name" value="OrfX2/OrfX3/P47"/>
</dbReference>
<evidence type="ECO:0000256" key="1">
    <source>
        <dbReference type="ARBA" id="ARBA00023026"/>
    </source>
</evidence>
<feature type="domain" description="Protein OrfX2/OrfX3/P47" evidence="4">
    <location>
        <begin position="11"/>
        <end position="477"/>
    </location>
</feature>
<reference evidence="5 6" key="1">
    <citation type="journal article" date="2019" name="Int. J. Syst. Evol. Microbiol.">
        <title>The Draft Whole-Genome Sequence of the Antibiotic Producer Empedobacter haloabium ATCC 31962 Provides Indications for Its Taxonomic Reclassification.</title>
        <authorList>
            <person name="Miess H."/>
            <person name="Arlt P."/>
            <person name="Apel A.K."/>
            <person name="Weber T."/>
            <person name="Nieselt K."/>
            <person name="Hanssen F."/>
            <person name="Czemmel S."/>
            <person name="Nahnsen S."/>
            <person name="Gross H."/>
        </authorList>
    </citation>
    <scope>NUCLEOTIDE SEQUENCE [LARGE SCALE GENOMIC DNA]</scope>
    <source>
        <strain evidence="5 6">ATCC 31962</strain>
    </source>
</reference>
<keyword evidence="3" id="KW-0472">Membrane</keyword>
<organism evidence="5 6">
    <name type="scientific">[Empedobacter] haloabium</name>
    <dbReference type="NCBI Taxonomy" id="592317"/>
    <lineage>
        <taxon>Bacteria</taxon>
        <taxon>Pseudomonadati</taxon>
        <taxon>Pseudomonadota</taxon>
        <taxon>Betaproteobacteria</taxon>
        <taxon>Burkholderiales</taxon>
        <taxon>Oxalobacteraceae</taxon>
        <taxon>Telluria group</taxon>
        <taxon>Telluria group incertae sedis</taxon>
    </lineage>
</organism>
<dbReference type="EMBL" id="CP136508">
    <property type="protein sequence ID" value="WUR15893.1"/>
    <property type="molecule type" value="Genomic_DNA"/>
</dbReference>
<sequence>MPDNDSLMADTYGWDTAFAIRVDDVNATIQRKGTSPKDFSTSTQDPNTGIAVAVTGTFSDWHITLGGSGKLIHMATPVVALAAKGNVPGTGPVDFTFGPGSFEIEVELEYVPHTDAPASGSGTLHNLKVRAAAPAGPSVVTVLDASGFGTSTDASHTPFDAVADDVKAAMQTWFDANLGDFEHVFATVNLNRTADRGQFAWLLPTYSSYAYIDGATLDDSILGILCMTENRSATGLDQEISPNAIPAGARAGFLIAPARFISEMLWPSMSIVYKGTKPGDFQLNTDGTGLSLSNGEVTIDDLVDDDGNAHTTVLQDFELTTTDQLLTVNATTRVEVSPGIQAFTKVVNSYDLCLHQLASGKQTIYYVERNAVPAEHWTTESEGVEITKILEGVIAALITVAIGVATGGAGFAAAAIVMGILAGVGSMVPDIIAAANTDAAPPIDLLLFNATDPLQWSDQADFNLTGVALNYALQMGGTPSFNG</sequence>
<evidence type="ECO:0000259" key="4">
    <source>
        <dbReference type="Pfam" id="PF06597"/>
    </source>
</evidence>
<dbReference type="Pfam" id="PF06597">
    <property type="entry name" value="Clostridium_P47"/>
    <property type="match status" value="1"/>
</dbReference>
<dbReference type="Proteomes" id="UP000321323">
    <property type="component" value="Chromosome"/>
</dbReference>
<gene>
    <name evidence="5" type="ORF">E7V67_012545</name>
</gene>
<comment type="similarity">
    <text evidence="2">Belongs to the TULIP P47 family.</text>
</comment>
<feature type="transmembrane region" description="Helical" evidence="3">
    <location>
        <begin position="393"/>
        <end position="421"/>
    </location>
</feature>
<keyword evidence="3" id="KW-0812">Transmembrane</keyword>
<protein>
    <submittedName>
        <fullName evidence="5">TULIP family P47-like protein</fullName>
    </submittedName>
</protein>
<keyword evidence="3" id="KW-1133">Transmembrane helix</keyword>
<name>A0ABZ1UT69_9BURK</name>
<keyword evidence="6" id="KW-1185">Reference proteome</keyword>
<evidence type="ECO:0000256" key="2">
    <source>
        <dbReference type="ARBA" id="ARBA00035010"/>
    </source>
</evidence>
<evidence type="ECO:0000256" key="3">
    <source>
        <dbReference type="SAM" id="Phobius"/>
    </source>
</evidence>
<accession>A0ABZ1UT69</accession>
<evidence type="ECO:0000313" key="6">
    <source>
        <dbReference type="Proteomes" id="UP000321323"/>
    </source>
</evidence>
<proteinExistence type="inferred from homology"/>